<evidence type="ECO:0000313" key="3">
    <source>
        <dbReference type="Proteomes" id="UP000287651"/>
    </source>
</evidence>
<proteinExistence type="predicted"/>
<comment type="caution">
    <text evidence="2">The sequence shown here is derived from an EMBL/GenBank/DDBJ whole genome shotgun (WGS) entry which is preliminary data.</text>
</comment>
<dbReference type="Proteomes" id="UP000287651">
    <property type="component" value="Unassembled WGS sequence"/>
</dbReference>
<evidence type="ECO:0000313" key="2">
    <source>
        <dbReference type="EMBL" id="RRT83320.1"/>
    </source>
</evidence>
<name>A0A427B4C7_ENSVE</name>
<dbReference type="AlphaFoldDB" id="A0A427B4C7"/>
<protein>
    <submittedName>
        <fullName evidence="2">Uncharacterized protein</fullName>
    </submittedName>
</protein>
<sequence length="160" mass="17553">RPTVAGNGERSRRTTKREYLFYLHSFPWKRSSDSNHVVFLCFSTRSSFRSSPPSQEAKSPTTTIQSCHLFLSTPRSGRPRRARPQQGTRESDSLGVLVSAAISGAVGQLSKPLTSAIRTGKGIDLWAAVSAGGMPSTHSAVRHVSSASSFWFYCIDEVEF</sequence>
<organism evidence="2 3">
    <name type="scientific">Ensete ventricosum</name>
    <name type="common">Abyssinian banana</name>
    <name type="synonym">Musa ensete</name>
    <dbReference type="NCBI Taxonomy" id="4639"/>
    <lineage>
        <taxon>Eukaryota</taxon>
        <taxon>Viridiplantae</taxon>
        <taxon>Streptophyta</taxon>
        <taxon>Embryophyta</taxon>
        <taxon>Tracheophyta</taxon>
        <taxon>Spermatophyta</taxon>
        <taxon>Magnoliopsida</taxon>
        <taxon>Liliopsida</taxon>
        <taxon>Zingiberales</taxon>
        <taxon>Musaceae</taxon>
        <taxon>Ensete</taxon>
    </lineage>
</organism>
<gene>
    <name evidence="2" type="ORF">B296_00017948</name>
</gene>
<accession>A0A427B4C7</accession>
<evidence type="ECO:0000256" key="1">
    <source>
        <dbReference type="SAM" id="MobiDB-lite"/>
    </source>
</evidence>
<feature type="non-terminal residue" evidence="2">
    <location>
        <position position="1"/>
    </location>
</feature>
<dbReference type="EMBL" id="AMZH03000515">
    <property type="protein sequence ID" value="RRT83320.1"/>
    <property type="molecule type" value="Genomic_DNA"/>
</dbReference>
<feature type="region of interest" description="Disordered" evidence="1">
    <location>
        <begin position="70"/>
        <end position="91"/>
    </location>
</feature>
<reference evidence="2 3" key="1">
    <citation type="journal article" date="2014" name="Agronomy (Basel)">
        <title>A Draft Genome Sequence for Ensete ventricosum, the Drought-Tolerant Tree Against Hunger.</title>
        <authorList>
            <person name="Harrison J."/>
            <person name="Moore K.A."/>
            <person name="Paszkiewicz K."/>
            <person name="Jones T."/>
            <person name="Grant M."/>
            <person name="Ambacheew D."/>
            <person name="Muzemil S."/>
            <person name="Studholme D.J."/>
        </authorList>
    </citation>
    <scope>NUCLEOTIDE SEQUENCE [LARGE SCALE GENOMIC DNA]</scope>
</reference>